<keyword evidence="6" id="KW-0564">Palmitate</keyword>
<feature type="binding site" evidence="9">
    <location>
        <begin position="249"/>
        <end position="253"/>
    </location>
    <ligand>
        <name>GTP</name>
        <dbReference type="ChEBI" id="CHEBI:37565"/>
    </ligand>
</feature>
<dbReference type="FunFam" id="3.40.50.300:FF:003800">
    <property type="entry name" value="Guanine nucleotide-binding protein G(k) subunit alpha"/>
    <property type="match status" value="1"/>
</dbReference>
<feature type="non-terminal residue" evidence="11">
    <location>
        <position position="1"/>
    </location>
</feature>
<evidence type="ECO:0000256" key="10">
    <source>
        <dbReference type="PIRSR" id="PIRSR601019-2"/>
    </source>
</evidence>
<feature type="binding site" evidence="9">
    <location>
        <begin position="324"/>
        <end position="327"/>
    </location>
    <ligand>
        <name>GTP</name>
        <dbReference type="ChEBI" id="CHEBI:37565"/>
    </ligand>
</feature>
<proteinExistence type="predicted"/>
<feature type="binding site" evidence="9">
    <location>
        <begin position="224"/>
        <end position="230"/>
    </location>
    <ligand>
        <name>GTP</name>
        <dbReference type="ChEBI" id="CHEBI:37565"/>
    </ligand>
</feature>
<keyword evidence="1" id="KW-0519">Myristate</keyword>
<keyword evidence="8" id="KW-0449">Lipoprotein</keyword>
<dbReference type="PROSITE" id="PS51882">
    <property type="entry name" value="G_ALPHA"/>
    <property type="match status" value="1"/>
</dbReference>
<dbReference type="GO" id="GO:0005525">
    <property type="term" value="F:GTP binding"/>
    <property type="evidence" value="ECO:0007669"/>
    <property type="project" value="UniProtKB-KW"/>
</dbReference>
<dbReference type="GO" id="GO:0005834">
    <property type="term" value="C:heterotrimeric G-protein complex"/>
    <property type="evidence" value="ECO:0007669"/>
    <property type="project" value="TreeGrafter"/>
</dbReference>
<dbReference type="PANTHER" id="PTHR10218:SF353">
    <property type="entry name" value="GUANINE NUCLEOTIDE-BINDING PROTEIN ALPHA-11 SUBUNIT"/>
    <property type="match status" value="1"/>
</dbReference>
<keyword evidence="5 9" id="KW-0342">GTP-binding</keyword>
<keyword evidence="12" id="KW-1185">Reference proteome</keyword>
<sequence>PSPPPPYTQQPLPIIRSSPTAFPPGMSIMSRVDILSGCCIRNRVTTDVRVQLDNFAPYGDAARNLEIEAEIERDRVVNKKTLKILLLGSSESGKSTIFKQMRILHMNGFNEIDLVNYRFLIYSNVIDATNQLIEGARKLHIIPDEKTLRQIVYFSHCMSVKGRNEVDLTADLGAAIKGIYTSRMGQDTLERKEEITLLDSAKYFLDAIDRIATSEYKPTDDDVLRSRMATTGIIEIEFPYKKAILRMVDVGGQRAEQRKWIHCFDNVAGVLFVAELSGYNQKIDPQESNVTKRKNRLKYSMEIFRNIANNPCFGKKTAMIVFLNKLDIFKEKIKHHPLNICFKDYKGSDEFDVAA</sequence>
<evidence type="ECO:0000256" key="5">
    <source>
        <dbReference type="ARBA" id="ARBA00023134"/>
    </source>
</evidence>
<dbReference type="GO" id="GO:0001664">
    <property type="term" value="F:G protein-coupled receptor binding"/>
    <property type="evidence" value="ECO:0007669"/>
    <property type="project" value="TreeGrafter"/>
</dbReference>
<feature type="binding site" evidence="10">
    <location>
        <position position="95"/>
    </location>
    <ligand>
        <name>Mg(2+)</name>
        <dbReference type="ChEBI" id="CHEBI:18420"/>
    </ligand>
</feature>
<dbReference type="GO" id="GO:0003924">
    <property type="term" value="F:GTPase activity"/>
    <property type="evidence" value="ECO:0007669"/>
    <property type="project" value="InterPro"/>
</dbReference>
<evidence type="ECO:0000313" key="11">
    <source>
        <dbReference type="EMBL" id="GMR36576.1"/>
    </source>
</evidence>
<dbReference type="GO" id="GO:0007188">
    <property type="term" value="P:adenylate cyclase-modulating G protein-coupled receptor signaling pathway"/>
    <property type="evidence" value="ECO:0007669"/>
    <property type="project" value="TreeGrafter"/>
</dbReference>
<dbReference type="Pfam" id="PF00503">
    <property type="entry name" value="G-alpha"/>
    <property type="match status" value="1"/>
</dbReference>
<gene>
    <name evidence="11" type="ORF">PMAYCL1PPCAC_06771</name>
</gene>
<keyword evidence="2 10" id="KW-0479">Metal-binding</keyword>
<feature type="non-terminal residue" evidence="11">
    <location>
        <position position="355"/>
    </location>
</feature>
<evidence type="ECO:0000256" key="3">
    <source>
        <dbReference type="ARBA" id="ARBA00022741"/>
    </source>
</evidence>
<feature type="binding site" evidence="9">
    <location>
        <begin position="199"/>
        <end position="200"/>
    </location>
    <ligand>
        <name>GTP</name>
        <dbReference type="ChEBI" id="CHEBI:37565"/>
    </ligand>
</feature>
<dbReference type="AlphaFoldDB" id="A0AAN5CCQ5"/>
<evidence type="ECO:0000256" key="8">
    <source>
        <dbReference type="ARBA" id="ARBA00023288"/>
    </source>
</evidence>
<dbReference type="InterPro" id="IPR011025">
    <property type="entry name" value="GproteinA_insert"/>
</dbReference>
<dbReference type="Gene3D" id="1.10.400.10">
    <property type="entry name" value="GI Alpha 1, domain 2-like"/>
    <property type="match status" value="1"/>
</dbReference>
<evidence type="ECO:0000256" key="6">
    <source>
        <dbReference type="ARBA" id="ARBA00023139"/>
    </source>
</evidence>
<comment type="caution">
    <text evidence="11">The sequence shown here is derived from an EMBL/GenBank/DDBJ whole genome shotgun (WGS) entry which is preliminary data.</text>
</comment>
<reference evidence="12" key="1">
    <citation type="submission" date="2022-10" db="EMBL/GenBank/DDBJ databases">
        <title>Genome assembly of Pristionchus species.</title>
        <authorList>
            <person name="Yoshida K."/>
            <person name="Sommer R.J."/>
        </authorList>
    </citation>
    <scope>NUCLEOTIDE SEQUENCE [LARGE SCALE GENOMIC DNA]</scope>
    <source>
        <strain evidence="12">RS5460</strain>
    </source>
</reference>
<keyword evidence="7" id="KW-0807">Transducer</keyword>
<evidence type="ECO:0008006" key="13">
    <source>
        <dbReference type="Google" id="ProtNLM"/>
    </source>
</evidence>
<dbReference type="EMBL" id="BTRK01000002">
    <property type="protein sequence ID" value="GMR36576.1"/>
    <property type="molecule type" value="Genomic_DNA"/>
</dbReference>
<dbReference type="PRINTS" id="PR00318">
    <property type="entry name" value="GPROTEINA"/>
</dbReference>
<protein>
    <recommendedName>
        <fullName evidence="13">ADP ribosylation factor</fullName>
    </recommendedName>
</protein>
<evidence type="ECO:0000256" key="4">
    <source>
        <dbReference type="ARBA" id="ARBA00022842"/>
    </source>
</evidence>
<name>A0AAN5CCQ5_9BILA</name>
<dbReference type="SMART" id="SM00275">
    <property type="entry name" value="G_alpha"/>
    <property type="match status" value="1"/>
</dbReference>
<evidence type="ECO:0000256" key="2">
    <source>
        <dbReference type="ARBA" id="ARBA00022723"/>
    </source>
</evidence>
<feature type="binding site" evidence="10">
    <location>
        <position position="230"/>
    </location>
    <ligand>
        <name>Mg(2+)</name>
        <dbReference type="ChEBI" id="CHEBI:18420"/>
    </ligand>
</feature>
<organism evidence="11 12">
    <name type="scientific">Pristionchus mayeri</name>
    <dbReference type="NCBI Taxonomy" id="1317129"/>
    <lineage>
        <taxon>Eukaryota</taxon>
        <taxon>Metazoa</taxon>
        <taxon>Ecdysozoa</taxon>
        <taxon>Nematoda</taxon>
        <taxon>Chromadorea</taxon>
        <taxon>Rhabditida</taxon>
        <taxon>Rhabditina</taxon>
        <taxon>Diplogasteromorpha</taxon>
        <taxon>Diplogasteroidea</taxon>
        <taxon>Neodiplogasteridae</taxon>
        <taxon>Pristionchus</taxon>
    </lineage>
</organism>
<feature type="binding site" evidence="9">
    <location>
        <begin position="91"/>
        <end position="96"/>
    </location>
    <ligand>
        <name>GTP</name>
        <dbReference type="ChEBI" id="CHEBI:37565"/>
    </ligand>
</feature>
<evidence type="ECO:0000313" key="12">
    <source>
        <dbReference type="Proteomes" id="UP001328107"/>
    </source>
</evidence>
<dbReference type="PANTHER" id="PTHR10218">
    <property type="entry name" value="GTP-BINDING PROTEIN ALPHA SUBUNIT"/>
    <property type="match status" value="1"/>
</dbReference>
<evidence type="ECO:0000256" key="1">
    <source>
        <dbReference type="ARBA" id="ARBA00022707"/>
    </source>
</evidence>
<accession>A0AAN5CCQ5</accession>
<keyword evidence="3 9" id="KW-0547">Nucleotide-binding</keyword>
<dbReference type="GO" id="GO:0046872">
    <property type="term" value="F:metal ion binding"/>
    <property type="evidence" value="ECO:0007669"/>
    <property type="project" value="UniProtKB-KW"/>
</dbReference>
<dbReference type="GO" id="GO:0005737">
    <property type="term" value="C:cytoplasm"/>
    <property type="evidence" value="ECO:0007669"/>
    <property type="project" value="TreeGrafter"/>
</dbReference>
<dbReference type="GO" id="GO:0031683">
    <property type="term" value="F:G-protein beta/gamma-subunit complex binding"/>
    <property type="evidence" value="ECO:0007669"/>
    <property type="project" value="InterPro"/>
</dbReference>
<dbReference type="Proteomes" id="UP001328107">
    <property type="component" value="Unassembled WGS sequence"/>
</dbReference>
<dbReference type="SUPFAM" id="SSF47895">
    <property type="entry name" value="Transducin (alpha subunit), insertion domain"/>
    <property type="match status" value="1"/>
</dbReference>
<dbReference type="InterPro" id="IPR027417">
    <property type="entry name" value="P-loop_NTPase"/>
</dbReference>
<evidence type="ECO:0000256" key="7">
    <source>
        <dbReference type="ARBA" id="ARBA00023224"/>
    </source>
</evidence>
<evidence type="ECO:0000256" key="9">
    <source>
        <dbReference type="PIRSR" id="PIRSR601019-1"/>
    </source>
</evidence>
<dbReference type="Gene3D" id="3.40.50.300">
    <property type="entry name" value="P-loop containing nucleotide triphosphate hydrolases"/>
    <property type="match status" value="1"/>
</dbReference>
<dbReference type="CDD" id="cd00066">
    <property type="entry name" value="G-alpha"/>
    <property type="match status" value="1"/>
</dbReference>
<keyword evidence="4 10" id="KW-0460">Magnesium</keyword>
<dbReference type="SUPFAM" id="SSF52540">
    <property type="entry name" value="P-loop containing nucleoside triphosphate hydrolases"/>
    <property type="match status" value="1"/>
</dbReference>
<dbReference type="InterPro" id="IPR001019">
    <property type="entry name" value="Gprotein_alpha_su"/>
</dbReference>